<gene>
    <name evidence="1" type="ORF">L3X38_032131</name>
</gene>
<evidence type="ECO:0000313" key="2">
    <source>
        <dbReference type="Proteomes" id="UP001054821"/>
    </source>
</evidence>
<evidence type="ECO:0000313" key="1">
    <source>
        <dbReference type="EMBL" id="KAI5323059.1"/>
    </source>
</evidence>
<reference evidence="1 2" key="1">
    <citation type="journal article" date="2022" name="G3 (Bethesda)">
        <title>Whole-genome sequence and methylome profiling of the almond [Prunus dulcis (Mill.) D.A. Webb] cultivar 'Nonpareil'.</title>
        <authorList>
            <person name="D'Amico-Willman K.M."/>
            <person name="Ouma W.Z."/>
            <person name="Meulia T."/>
            <person name="Sideli G.M."/>
            <person name="Gradziel T.M."/>
            <person name="Fresnedo-Ramirez J."/>
        </authorList>
    </citation>
    <scope>NUCLEOTIDE SEQUENCE [LARGE SCALE GENOMIC DNA]</scope>
    <source>
        <strain evidence="1">Clone GOH B32 T37-40</strain>
    </source>
</reference>
<protein>
    <submittedName>
        <fullName evidence="1">Uncharacterized protein</fullName>
    </submittedName>
</protein>
<dbReference type="Proteomes" id="UP001054821">
    <property type="component" value="Chromosome 6"/>
</dbReference>
<organism evidence="1 2">
    <name type="scientific">Prunus dulcis</name>
    <name type="common">Almond</name>
    <name type="synonym">Amygdalus dulcis</name>
    <dbReference type="NCBI Taxonomy" id="3755"/>
    <lineage>
        <taxon>Eukaryota</taxon>
        <taxon>Viridiplantae</taxon>
        <taxon>Streptophyta</taxon>
        <taxon>Embryophyta</taxon>
        <taxon>Tracheophyta</taxon>
        <taxon>Spermatophyta</taxon>
        <taxon>Magnoliopsida</taxon>
        <taxon>eudicotyledons</taxon>
        <taxon>Gunneridae</taxon>
        <taxon>Pentapetalae</taxon>
        <taxon>rosids</taxon>
        <taxon>fabids</taxon>
        <taxon>Rosales</taxon>
        <taxon>Rosaceae</taxon>
        <taxon>Amygdaloideae</taxon>
        <taxon>Amygdaleae</taxon>
        <taxon>Prunus</taxon>
    </lineage>
</organism>
<comment type="caution">
    <text evidence="1">The sequence shown here is derived from an EMBL/GenBank/DDBJ whole genome shotgun (WGS) entry which is preliminary data.</text>
</comment>
<dbReference type="EMBL" id="JAJFAZ020000006">
    <property type="protein sequence ID" value="KAI5323059.1"/>
    <property type="molecule type" value="Genomic_DNA"/>
</dbReference>
<sequence length="124" mass="14840">MLVYNHIKAHHRFLNQTDAYFQPQHRFESDASLQELCLRVRIRGATSTMEVRRRRWRCDANNRDVTPTRFLLRRRWRCDIDESCDGRAKFPTGLETMYWSTSQFSLVYKRATASDVNPSRLLLE</sequence>
<keyword evidence="2" id="KW-1185">Reference proteome</keyword>
<accession>A0AAD4VEX6</accession>
<dbReference type="AlphaFoldDB" id="A0AAD4VEX6"/>
<proteinExistence type="predicted"/>
<name>A0AAD4VEX6_PRUDU</name>